<dbReference type="InterPro" id="IPR041588">
    <property type="entry name" value="Integrase_H2C2"/>
</dbReference>
<organism evidence="9 10">
    <name type="scientific">Nosema granulosis</name>
    <dbReference type="NCBI Taxonomy" id="83296"/>
    <lineage>
        <taxon>Eukaryota</taxon>
        <taxon>Fungi</taxon>
        <taxon>Fungi incertae sedis</taxon>
        <taxon>Microsporidia</taxon>
        <taxon>Nosematidae</taxon>
        <taxon>Nosema</taxon>
    </lineage>
</organism>
<evidence type="ECO:0000313" key="9">
    <source>
        <dbReference type="EMBL" id="KAF9761553.1"/>
    </source>
</evidence>
<dbReference type="PANTHER" id="PTHR37984:SF5">
    <property type="entry name" value="PROTEIN NYNRIN-LIKE"/>
    <property type="match status" value="1"/>
</dbReference>
<keyword evidence="4" id="KW-0255">Endonuclease</keyword>
<dbReference type="InterPro" id="IPR050951">
    <property type="entry name" value="Retrovirus_Pol_polyprotein"/>
</dbReference>
<evidence type="ECO:0000256" key="1">
    <source>
        <dbReference type="ARBA" id="ARBA00022679"/>
    </source>
</evidence>
<keyword evidence="10" id="KW-1185">Reference proteome</keyword>
<dbReference type="OrthoDB" id="413122at2759"/>
<evidence type="ECO:0000259" key="7">
    <source>
        <dbReference type="Pfam" id="PF17917"/>
    </source>
</evidence>
<evidence type="ECO:0000256" key="5">
    <source>
        <dbReference type="ARBA" id="ARBA00022801"/>
    </source>
</evidence>
<dbReference type="InterPro" id="IPR043502">
    <property type="entry name" value="DNA/RNA_pol_sf"/>
</dbReference>
<protein>
    <submittedName>
        <fullName evidence="9">Retrovirus-related Pol polyprotein from transposon 17.6</fullName>
    </submittedName>
</protein>
<accession>A0A9P6KY10</accession>
<dbReference type="GO" id="GO:0003964">
    <property type="term" value="F:RNA-directed DNA polymerase activity"/>
    <property type="evidence" value="ECO:0007669"/>
    <property type="project" value="UniProtKB-KW"/>
</dbReference>
<comment type="caution">
    <text evidence="9">The sequence shown here is derived from an EMBL/GenBank/DDBJ whole genome shotgun (WGS) entry which is preliminary data.</text>
</comment>
<dbReference type="Pfam" id="PF17917">
    <property type="entry name" value="RT_RNaseH"/>
    <property type="match status" value="1"/>
</dbReference>
<dbReference type="Proteomes" id="UP000740883">
    <property type="component" value="Unassembled WGS sequence"/>
</dbReference>
<evidence type="ECO:0000259" key="8">
    <source>
        <dbReference type="Pfam" id="PF17921"/>
    </source>
</evidence>
<sequence length="166" mass="19363">MIAAFSKTLDKAQKNYSVTDKELLGIVKGIEHFRHYLLGKQFTLRTDHKALAYMWETKNPCSRILRWSLKLQEYTFKVEYIKGETNIADGLSRIPTINVLRKTTTEARDTKQREEILHEYHKLLGHGAAGNMNFLIRLRYHWESLSRDIDKTINRCKICLRAGAPV</sequence>
<dbReference type="PANTHER" id="PTHR37984">
    <property type="entry name" value="PROTEIN CBG26694"/>
    <property type="match status" value="1"/>
</dbReference>
<feature type="domain" description="Integrase zinc-binding" evidence="8">
    <location>
        <begin position="110"/>
        <end position="163"/>
    </location>
</feature>
<evidence type="ECO:0000256" key="3">
    <source>
        <dbReference type="ARBA" id="ARBA00022722"/>
    </source>
</evidence>
<name>A0A9P6KY10_9MICR</name>
<evidence type="ECO:0000256" key="6">
    <source>
        <dbReference type="ARBA" id="ARBA00022918"/>
    </source>
</evidence>
<feature type="domain" description="Reverse transcriptase RNase H-like" evidence="7">
    <location>
        <begin position="2"/>
        <end position="74"/>
    </location>
</feature>
<dbReference type="GO" id="GO:0016787">
    <property type="term" value="F:hydrolase activity"/>
    <property type="evidence" value="ECO:0007669"/>
    <property type="project" value="UniProtKB-KW"/>
</dbReference>
<dbReference type="CDD" id="cd09274">
    <property type="entry name" value="RNase_HI_RT_Ty3"/>
    <property type="match status" value="1"/>
</dbReference>
<dbReference type="EMBL" id="SBJO01000307">
    <property type="protein sequence ID" value="KAF9761553.1"/>
    <property type="molecule type" value="Genomic_DNA"/>
</dbReference>
<dbReference type="Pfam" id="PF17921">
    <property type="entry name" value="Integrase_H2C2"/>
    <property type="match status" value="1"/>
</dbReference>
<gene>
    <name evidence="9" type="primary">pol_0</name>
    <name evidence="9" type="ORF">NGRA_2565</name>
</gene>
<dbReference type="AlphaFoldDB" id="A0A9P6KY10"/>
<proteinExistence type="predicted"/>
<dbReference type="SUPFAM" id="SSF56672">
    <property type="entry name" value="DNA/RNA polymerases"/>
    <property type="match status" value="1"/>
</dbReference>
<keyword evidence="6" id="KW-0695">RNA-directed DNA polymerase</keyword>
<keyword evidence="1" id="KW-0808">Transferase</keyword>
<dbReference type="Gene3D" id="1.10.340.70">
    <property type="match status" value="1"/>
</dbReference>
<evidence type="ECO:0000256" key="2">
    <source>
        <dbReference type="ARBA" id="ARBA00022695"/>
    </source>
</evidence>
<evidence type="ECO:0000313" key="10">
    <source>
        <dbReference type="Proteomes" id="UP000740883"/>
    </source>
</evidence>
<keyword evidence="3" id="KW-0540">Nuclease</keyword>
<keyword evidence="5" id="KW-0378">Hydrolase</keyword>
<dbReference type="GO" id="GO:0004519">
    <property type="term" value="F:endonuclease activity"/>
    <property type="evidence" value="ECO:0007669"/>
    <property type="project" value="UniProtKB-KW"/>
</dbReference>
<evidence type="ECO:0000256" key="4">
    <source>
        <dbReference type="ARBA" id="ARBA00022759"/>
    </source>
</evidence>
<reference evidence="9 10" key="1">
    <citation type="journal article" date="2020" name="Genome Biol. Evol.">
        <title>Comparative genomics of strictly vertically transmitted, feminizing microsporidia endosymbionts of amphipod crustaceans.</title>
        <authorList>
            <person name="Cormier A."/>
            <person name="Chebbi M.A."/>
            <person name="Giraud I."/>
            <person name="Wattier R."/>
            <person name="Teixeira M."/>
            <person name="Gilbert C."/>
            <person name="Rigaud T."/>
            <person name="Cordaux R."/>
        </authorList>
    </citation>
    <scope>NUCLEOTIDE SEQUENCE [LARGE SCALE GENOMIC DNA]</scope>
    <source>
        <strain evidence="9 10">Ou3-Ou53</strain>
    </source>
</reference>
<keyword evidence="2" id="KW-0548">Nucleotidyltransferase</keyword>
<dbReference type="InterPro" id="IPR041373">
    <property type="entry name" value="RT_RNaseH"/>
</dbReference>